<dbReference type="GO" id="GO:0009432">
    <property type="term" value="P:SOS response"/>
    <property type="evidence" value="ECO:0007669"/>
    <property type="project" value="UniProtKB-KW"/>
</dbReference>
<dbReference type="FunFam" id="2.10.109.10:FF:000001">
    <property type="entry name" value="LexA repressor"/>
    <property type="match status" value="1"/>
</dbReference>
<name>A0A3B0RLW7_9ZZZZ</name>
<dbReference type="GO" id="GO:0006508">
    <property type="term" value="P:proteolysis"/>
    <property type="evidence" value="ECO:0007669"/>
    <property type="project" value="UniProtKB-KW"/>
</dbReference>
<dbReference type="GO" id="GO:0006281">
    <property type="term" value="P:DNA repair"/>
    <property type="evidence" value="ECO:0007669"/>
    <property type="project" value="UniProtKB-KW"/>
</dbReference>
<dbReference type="CDD" id="cd00090">
    <property type="entry name" value="HTH_ARSR"/>
    <property type="match status" value="1"/>
</dbReference>
<dbReference type="InterPro" id="IPR015927">
    <property type="entry name" value="Peptidase_S24_S26A/B/C"/>
</dbReference>
<dbReference type="EMBL" id="UOEK01000026">
    <property type="protein sequence ID" value="VAV92441.1"/>
    <property type="molecule type" value="Genomic_DNA"/>
</dbReference>
<dbReference type="Gene3D" id="1.10.10.10">
    <property type="entry name" value="Winged helix-like DNA-binding domain superfamily/Winged helix DNA-binding domain"/>
    <property type="match status" value="1"/>
</dbReference>
<dbReference type="InterPro" id="IPR039418">
    <property type="entry name" value="LexA-like"/>
</dbReference>
<dbReference type="SUPFAM" id="SSF46785">
    <property type="entry name" value="Winged helix' DNA-binding domain"/>
    <property type="match status" value="1"/>
</dbReference>
<evidence type="ECO:0000256" key="8">
    <source>
        <dbReference type="ARBA" id="ARBA00023015"/>
    </source>
</evidence>
<dbReference type="PANTHER" id="PTHR33516">
    <property type="entry name" value="LEXA REPRESSOR"/>
    <property type="match status" value="1"/>
</dbReference>
<dbReference type="AlphaFoldDB" id="A0A3B0RLW7"/>
<dbReference type="InterPro" id="IPR006197">
    <property type="entry name" value="Peptidase_S24_LexA"/>
</dbReference>
<reference evidence="15" key="1">
    <citation type="submission" date="2018-06" db="EMBL/GenBank/DDBJ databases">
        <authorList>
            <person name="Zhirakovskaya E."/>
        </authorList>
    </citation>
    <scope>NUCLEOTIDE SEQUENCE</scope>
</reference>
<dbReference type="HAMAP" id="MF_00015">
    <property type="entry name" value="LexA"/>
    <property type="match status" value="1"/>
</dbReference>
<dbReference type="InterPro" id="IPR036388">
    <property type="entry name" value="WH-like_DNA-bd_sf"/>
</dbReference>
<dbReference type="PANTHER" id="PTHR33516:SF2">
    <property type="entry name" value="LEXA REPRESSOR-RELATED"/>
    <property type="match status" value="1"/>
</dbReference>
<evidence type="ECO:0000256" key="12">
    <source>
        <dbReference type="ARBA" id="ARBA00023236"/>
    </source>
</evidence>
<evidence type="ECO:0000256" key="6">
    <source>
        <dbReference type="ARBA" id="ARBA00022801"/>
    </source>
</evidence>
<dbReference type="Gene3D" id="2.10.109.10">
    <property type="entry name" value="Umud Fragment, subunit A"/>
    <property type="match status" value="1"/>
</dbReference>
<evidence type="ECO:0000313" key="15">
    <source>
        <dbReference type="EMBL" id="VAV92441.1"/>
    </source>
</evidence>
<dbReference type="Pfam" id="PF01726">
    <property type="entry name" value="LexA_DNA_bind"/>
    <property type="match status" value="1"/>
</dbReference>
<evidence type="ECO:0000256" key="7">
    <source>
        <dbReference type="ARBA" id="ARBA00022813"/>
    </source>
</evidence>
<gene>
    <name evidence="15" type="ORF">MNBD_ACTINO02-3033</name>
</gene>
<evidence type="ECO:0000256" key="1">
    <source>
        <dbReference type="ARBA" id="ARBA00007484"/>
    </source>
</evidence>
<evidence type="ECO:0000256" key="5">
    <source>
        <dbReference type="ARBA" id="ARBA00022763"/>
    </source>
</evidence>
<organism evidence="15">
    <name type="scientific">hydrothermal vent metagenome</name>
    <dbReference type="NCBI Taxonomy" id="652676"/>
    <lineage>
        <taxon>unclassified sequences</taxon>
        <taxon>metagenomes</taxon>
        <taxon>ecological metagenomes</taxon>
    </lineage>
</organism>
<evidence type="ECO:0000256" key="4">
    <source>
        <dbReference type="ARBA" id="ARBA00022705"/>
    </source>
</evidence>
<evidence type="ECO:0000259" key="14">
    <source>
        <dbReference type="Pfam" id="PF01726"/>
    </source>
</evidence>
<evidence type="ECO:0000256" key="9">
    <source>
        <dbReference type="ARBA" id="ARBA00023125"/>
    </source>
</evidence>
<keyword evidence="15" id="KW-0645">Protease</keyword>
<dbReference type="CDD" id="cd06529">
    <property type="entry name" value="S24_LexA-like"/>
    <property type="match status" value="1"/>
</dbReference>
<evidence type="ECO:0000259" key="13">
    <source>
        <dbReference type="Pfam" id="PF00717"/>
    </source>
</evidence>
<dbReference type="GO" id="GO:0004252">
    <property type="term" value="F:serine-type endopeptidase activity"/>
    <property type="evidence" value="ECO:0007669"/>
    <property type="project" value="UniProtKB-EC"/>
</dbReference>
<dbReference type="InterPro" id="IPR050077">
    <property type="entry name" value="LexA_repressor"/>
</dbReference>
<keyword evidence="7" id="KW-0068">Autocatalytic cleavage</keyword>
<dbReference type="SUPFAM" id="SSF51306">
    <property type="entry name" value="LexA/Signal peptidase"/>
    <property type="match status" value="1"/>
</dbReference>
<keyword evidence="8" id="KW-0805">Transcription regulation</keyword>
<dbReference type="InterPro" id="IPR006200">
    <property type="entry name" value="LexA"/>
</dbReference>
<keyword evidence="9" id="KW-0238">DNA-binding</keyword>
<evidence type="ECO:0000256" key="2">
    <source>
        <dbReference type="ARBA" id="ARBA00011738"/>
    </source>
</evidence>
<dbReference type="PRINTS" id="PR00726">
    <property type="entry name" value="LEXASERPTASE"/>
</dbReference>
<dbReference type="InterPro" id="IPR036390">
    <property type="entry name" value="WH_DNA-bd_sf"/>
</dbReference>
<dbReference type="InterPro" id="IPR006199">
    <property type="entry name" value="LexA_DNA-bd_dom"/>
</dbReference>
<dbReference type="NCBIfam" id="TIGR00498">
    <property type="entry name" value="lexA"/>
    <property type="match status" value="1"/>
</dbReference>
<feature type="domain" description="Peptidase S24/S26A/S26B/S26C" evidence="13">
    <location>
        <begin position="89"/>
        <end position="202"/>
    </location>
</feature>
<comment type="similarity">
    <text evidence="1">Belongs to the peptidase S24 family.</text>
</comment>
<dbReference type="FunFam" id="1.10.10.10:FF:000009">
    <property type="entry name" value="LexA repressor"/>
    <property type="match status" value="1"/>
</dbReference>
<protein>
    <submittedName>
        <fullName evidence="15">SOS-response repressor and protease LexA</fullName>
        <ecNumber evidence="15">3.4.21.88</ecNumber>
    </submittedName>
</protein>
<dbReference type="GO" id="GO:0045892">
    <property type="term" value="P:negative regulation of DNA-templated transcription"/>
    <property type="evidence" value="ECO:0007669"/>
    <property type="project" value="InterPro"/>
</dbReference>
<dbReference type="EC" id="3.4.21.88" evidence="15"/>
<dbReference type="InterPro" id="IPR036286">
    <property type="entry name" value="LexA/Signal_pep-like_sf"/>
</dbReference>
<keyword evidence="6 15" id="KW-0378">Hydrolase</keyword>
<evidence type="ECO:0000256" key="11">
    <source>
        <dbReference type="ARBA" id="ARBA00023204"/>
    </source>
</evidence>
<keyword evidence="4" id="KW-0235">DNA replication</keyword>
<dbReference type="GO" id="GO:0006260">
    <property type="term" value="P:DNA replication"/>
    <property type="evidence" value="ECO:0007669"/>
    <property type="project" value="UniProtKB-KW"/>
</dbReference>
<keyword evidence="11" id="KW-0234">DNA repair</keyword>
<keyword evidence="12" id="KW-0742">SOS response</keyword>
<accession>A0A3B0RLW7</accession>
<evidence type="ECO:0000256" key="3">
    <source>
        <dbReference type="ARBA" id="ARBA00022491"/>
    </source>
</evidence>
<comment type="subunit">
    <text evidence="2">Homodimer.</text>
</comment>
<evidence type="ECO:0000256" key="10">
    <source>
        <dbReference type="ARBA" id="ARBA00023163"/>
    </source>
</evidence>
<keyword evidence="3" id="KW-0678">Repressor</keyword>
<keyword evidence="5" id="KW-0227">DNA damage</keyword>
<dbReference type="Pfam" id="PF00717">
    <property type="entry name" value="Peptidase_S24"/>
    <property type="match status" value="1"/>
</dbReference>
<sequence length="210" mass="23203">MERKELTGRQQEILQYILQSVDERGYPPAIREIGDAVGLSSPSTVHSHLNALVKAGYLRRDPTKPRAIEVLDPGHVEPSLHRAPVRDVPLVGRIAAGSPILAEQDIEEIYPLPTELVGNDPVFMLRVRGDSMIDVGIFDEDFVVVRRSQTAQNGQLVAALVDGEEATVKRFQRKDGRVTLFAENADYAPMVFTEGVEILGVVTAVLRRVE</sequence>
<proteinExistence type="inferred from homology"/>
<feature type="domain" description="LexA repressor DNA-binding" evidence="14">
    <location>
        <begin position="4"/>
        <end position="67"/>
    </location>
</feature>
<dbReference type="InterPro" id="IPR011991">
    <property type="entry name" value="ArsR-like_HTH"/>
</dbReference>
<keyword evidence="10" id="KW-0804">Transcription</keyword>
<dbReference type="GO" id="GO:0003677">
    <property type="term" value="F:DNA binding"/>
    <property type="evidence" value="ECO:0007669"/>
    <property type="project" value="UniProtKB-KW"/>
</dbReference>